<protein>
    <submittedName>
        <fullName evidence="3">Cyclic nucleotide-binding domain protein</fullName>
    </submittedName>
</protein>
<gene>
    <name evidence="3" type="ORF">Pan241w_33120</name>
</gene>
<dbReference type="SUPFAM" id="SSF51206">
    <property type="entry name" value="cAMP-binding domain-like"/>
    <property type="match status" value="1"/>
</dbReference>
<dbReference type="CDD" id="cd00038">
    <property type="entry name" value="CAP_ED"/>
    <property type="match status" value="1"/>
</dbReference>
<reference evidence="3 4" key="1">
    <citation type="submission" date="2019-02" db="EMBL/GenBank/DDBJ databases">
        <title>Deep-cultivation of Planctomycetes and their phenomic and genomic characterization uncovers novel biology.</title>
        <authorList>
            <person name="Wiegand S."/>
            <person name="Jogler M."/>
            <person name="Boedeker C."/>
            <person name="Pinto D."/>
            <person name="Vollmers J."/>
            <person name="Rivas-Marin E."/>
            <person name="Kohn T."/>
            <person name="Peeters S.H."/>
            <person name="Heuer A."/>
            <person name="Rast P."/>
            <person name="Oberbeckmann S."/>
            <person name="Bunk B."/>
            <person name="Jeske O."/>
            <person name="Meyerdierks A."/>
            <person name="Storesund J.E."/>
            <person name="Kallscheuer N."/>
            <person name="Luecker S."/>
            <person name="Lage O.M."/>
            <person name="Pohl T."/>
            <person name="Merkel B.J."/>
            <person name="Hornburger P."/>
            <person name="Mueller R.-W."/>
            <person name="Bruemmer F."/>
            <person name="Labrenz M."/>
            <person name="Spormann A.M."/>
            <person name="Op den Camp H."/>
            <person name="Overmann J."/>
            <person name="Amann R."/>
            <person name="Jetten M.S.M."/>
            <person name="Mascher T."/>
            <person name="Medema M.H."/>
            <person name="Devos D.P."/>
            <person name="Kaster A.-K."/>
            <person name="Ovreas L."/>
            <person name="Rohde M."/>
            <person name="Galperin M.Y."/>
            <person name="Jogler C."/>
        </authorList>
    </citation>
    <scope>NUCLEOTIDE SEQUENCE [LARGE SCALE GENOMIC DNA]</scope>
    <source>
        <strain evidence="3 4">Pan241w</strain>
    </source>
</reference>
<name>A0A517RH65_9PLAN</name>
<dbReference type="RefSeq" id="WP_197999955.1">
    <property type="nucleotide sequence ID" value="NZ_CP036269.1"/>
</dbReference>
<dbReference type="Pfam" id="PF00027">
    <property type="entry name" value="cNMP_binding"/>
    <property type="match status" value="1"/>
</dbReference>
<dbReference type="InterPro" id="IPR016181">
    <property type="entry name" value="Acyl_CoA_acyltransferase"/>
</dbReference>
<dbReference type="GO" id="GO:0005829">
    <property type="term" value="C:cytosol"/>
    <property type="evidence" value="ECO:0007669"/>
    <property type="project" value="TreeGrafter"/>
</dbReference>
<keyword evidence="4" id="KW-1185">Reference proteome</keyword>
<dbReference type="CDD" id="cd04301">
    <property type="entry name" value="NAT_SF"/>
    <property type="match status" value="1"/>
</dbReference>
<feature type="domain" description="N-acetyltransferase" evidence="2">
    <location>
        <begin position="2"/>
        <end position="169"/>
    </location>
</feature>
<dbReference type="KEGG" id="gaz:Pan241w_33120"/>
<dbReference type="PROSITE" id="PS51186">
    <property type="entry name" value="GNAT"/>
    <property type="match status" value="1"/>
</dbReference>
<accession>A0A517RH65</accession>
<dbReference type="GO" id="GO:0003700">
    <property type="term" value="F:DNA-binding transcription factor activity"/>
    <property type="evidence" value="ECO:0007669"/>
    <property type="project" value="TreeGrafter"/>
</dbReference>
<evidence type="ECO:0000259" key="2">
    <source>
        <dbReference type="PROSITE" id="PS51186"/>
    </source>
</evidence>
<dbReference type="Proteomes" id="UP000317171">
    <property type="component" value="Chromosome"/>
</dbReference>
<dbReference type="PANTHER" id="PTHR24567">
    <property type="entry name" value="CRP FAMILY TRANSCRIPTIONAL REGULATORY PROTEIN"/>
    <property type="match status" value="1"/>
</dbReference>
<dbReference type="InterPro" id="IPR050397">
    <property type="entry name" value="Env_Response_Regulators"/>
</dbReference>
<dbReference type="SMART" id="SM00100">
    <property type="entry name" value="cNMP"/>
    <property type="match status" value="1"/>
</dbReference>
<dbReference type="EMBL" id="CP036269">
    <property type="protein sequence ID" value="QDT43212.1"/>
    <property type="molecule type" value="Genomic_DNA"/>
</dbReference>
<evidence type="ECO:0000259" key="1">
    <source>
        <dbReference type="PROSITE" id="PS50042"/>
    </source>
</evidence>
<dbReference type="InterPro" id="IPR018490">
    <property type="entry name" value="cNMP-bd_dom_sf"/>
</dbReference>
<dbReference type="GO" id="GO:0016747">
    <property type="term" value="F:acyltransferase activity, transferring groups other than amino-acyl groups"/>
    <property type="evidence" value="ECO:0007669"/>
    <property type="project" value="InterPro"/>
</dbReference>
<proteinExistence type="predicted"/>
<dbReference type="InterPro" id="IPR000182">
    <property type="entry name" value="GNAT_dom"/>
</dbReference>
<dbReference type="InterPro" id="IPR014710">
    <property type="entry name" value="RmlC-like_jellyroll"/>
</dbReference>
<dbReference type="Gene3D" id="3.40.630.30">
    <property type="match status" value="1"/>
</dbReference>
<organism evidence="3 4">
    <name type="scientific">Gimesia alba</name>
    <dbReference type="NCBI Taxonomy" id="2527973"/>
    <lineage>
        <taxon>Bacteria</taxon>
        <taxon>Pseudomonadati</taxon>
        <taxon>Planctomycetota</taxon>
        <taxon>Planctomycetia</taxon>
        <taxon>Planctomycetales</taxon>
        <taxon>Planctomycetaceae</taxon>
        <taxon>Gimesia</taxon>
    </lineage>
</organism>
<evidence type="ECO:0000313" key="4">
    <source>
        <dbReference type="Proteomes" id="UP000317171"/>
    </source>
</evidence>
<dbReference type="Pfam" id="PF13508">
    <property type="entry name" value="Acetyltransf_7"/>
    <property type="match status" value="1"/>
</dbReference>
<dbReference type="InterPro" id="IPR000595">
    <property type="entry name" value="cNMP-bd_dom"/>
</dbReference>
<dbReference type="PROSITE" id="PS50042">
    <property type="entry name" value="CNMP_BINDING_3"/>
    <property type="match status" value="1"/>
</dbReference>
<dbReference type="SUPFAM" id="SSF55729">
    <property type="entry name" value="Acyl-CoA N-acyltransferases (Nat)"/>
    <property type="match status" value="2"/>
</dbReference>
<dbReference type="Gene3D" id="2.60.120.10">
    <property type="entry name" value="Jelly Rolls"/>
    <property type="match status" value="1"/>
</dbReference>
<dbReference type="PANTHER" id="PTHR24567:SF74">
    <property type="entry name" value="HTH-TYPE TRANSCRIPTIONAL REGULATOR ARCR"/>
    <property type="match status" value="1"/>
</dbReference>
<sequence>MIDIRRARETDAEVISELFHIAYGDSYFYPQYYDIQALKRMILSDDTLFLVAEDSETETVLGTASVVLEVGAHADLVAEFGRLVVHPKGRGQGIGSQLMQARIEFVQDRLHVGIVENRSAHEFSQRISHQHGFHPVGLLPNKFQLGDRESAALYVCHFGHALELRRNHPHLIPEVYPLAKLALENCQLNCDAIIEAEPRAYPHFHQFEVQEMESELYPVLLRFERGRIKQREIFGRMRLHYGLFQLRASHAQYLLAYRDGLMVGAIGFSIDEHERTGKIFELVSLDDSPIYFLVSELVRRCREEYSIDYLEADVSAFSPQMQQTFLENGFLPAAYIPAMIFHEVERLDVVRMVCLLTTWNGDSLQVFEPGKAIADLVDQSLRLRTALPKLMQAVNTAPLFAGLSEEQQQYVAASAELETLEEGHVLFRPDDPADKIRVIISGEVEIQNCHGKTVGTIGVHESLGDLASVSEPSHRVSARVKSEGQAMLFSRDALQQLVHTRPDIGMILFRNHACELADKLQRMNVHALFKQE</sequence>
<feature type="domain" description="Cyclic nucleotide-binding" evidence="1">
    <location>
        <begin position="399"/>
        <end position="515"/>
    </location>
</feature>
<evidence type="ECO:0000313" key="3">
    <source>
        <dbReference type="EMBL" id="QDT43212.1"/>
    </source>
</evidence>
<dbReference type="AlphaFoldDB" id="A0A517RH65"/>